<evidence type="ECO:0000256" key="2">
    <source>
        <dbReference type="SAM" id="Coils"/>
    </source>
</evidence>
<evidence type="ECO:0000313" key="4">
    <source>
        <dbReference type="EMBL" id="GBG75153.1"/>
    </source>
</evidence>
<comment type="caution">
    <text evidence="4">The sequence shown here is derived from an EMBL/GenBank/DDBJ whole genome shotgun (WGS) entry which is preliminary data.</text>
</comment>
<protein>
    <recommendedName>
        <fullName evidence="6">Luc7-like protein 3</fullName>
    </recommendedName>
</protein>
<dbReference type="EMBL" id="BFEA01000218">
    <property type="protein sequence ID" value="GBG75153.1"/>
    <property type="molecule type" value="Genomic_DNA"/>
</dbReference>
<organism evidence="4 5">
    <name type="scientific">Chara braunii</name>
    <name type="common">Braun's stonewort</name>
    <dbReference type="NCBI Taxonomy" id="69332"/>
    <lineage>
        <taxon>Eukaryota</taxon>
        <taxon>Viridiplantae</taxon>
        <taxon>Streptophyta</taxon>
        <taxon>Charophyceae</taxon>
        <taxon>Charales</taxon>
        <taxon>Characeae</taxon>
        <taxon>Chara</taxon>
    </lineage>
</organism>
<evidence type="ECO:0008006" key="6">
    <source>
        <dbReference type="Google" id="ProtNLM"/>
    </source>
</evidence>
<reference evidence="4 5" key="1">
    <citation type="journal article" date="2018" name="Cell">
        <title>The Chara Genome: Secondary Complexity and Implications for Plant Terrestrialization.</title>
        <authorList>
            <person name="Nishiyama T."/>
            <person name="Sakayama H."/>
            <person name="Vries J.D."/>
            <person name="Buschmann H."/>
            <person name="Saint-Marcoux D."/>
            <person name="Ullrich K.K."/>
            <person name="Haas F.B."/>
            <person name="Vanderstraeten L."/>
            <person name="Becker D."/>
            <person name="Lang D."/>
            <person name="Vosolsobe S."/>
            <person name="Rombauts S."/>
            <person name="Wilhelmsson P.K.I."/>
            <person name="Janitza P."/>
            <person name="Kern R."/>
            <person name="Heyl A."/>
            <person name="Rumpler F."/>
            <person name="Villalobos L.I.A.C."/>
            <person name="Clay J.M."/>
            <person name="Skokan R."/>
            <person name="Toyoda A."/>
            <person name="Suzuki Y."/>
            <person name="Kagoshima H."/>
            <person name="Schijlen E."/>
            <person name="Tajeshwar N."/>
            <person name="Catarino B."/>
            <person name="Hetherington A.J."/>
            <person name="Saltykova A."/>
            <person name="Bonnot C."/>
            <person name="Breuninger H."/>
            <person name="Symeonidi A."/>
            <person name="Radhakrishnan G.V."/>
            <person name="Van Nieuwerburgh F."/>
            <person name="Deforce D."/>
            <person name="Chang C."/>
            <person name="Karol K.G."/>
            <person name="Hedrich R."/>
            <person name="Ulvskov P."/>
            <person name="Glockner G."/>
            <person name="Delwiche C.F."/>
            <person name="Petrasek J."/>
            <person name="Van de Peer Y."/>
            <person name="Friml J."/>
            <person name="Beilby M."/>
            <person name="Dolan L."/>
            <person name="Kohara Y."/>
            <person name="Sugano S."/>
            <person name="Fujiyama A."/>
            <person name="Delaux P.-M."/>
            <person name="Quint M."/>
            <person name="TheiBen G."/>
            <person name="Hagemann M."/>
            <person name="Harholt J."/>
            <person name="Dunand C."/>
            <person name="Zachgo S."/>
            <person name="Langdale J."/>
            <person name="Maumus F."/>
            <person name="Straeten D.V.D."/>
            <person name="Gould S.B."/>
            <person name="Rensing S.A."/>
        </authorList>
    </citation>
    <scope>NUCLEOTIDE SEQUENCE [LARGE SCALE GENOMIC DNA]</scope>
    <source>
        <strain evidence="4 5">S276</strain>
    </source>
</reference>
<evidence type="ECO:0000313" key="5">
    <source>
        <dbReference type="Proteomes" id="UP000265515"/>
    </source>
</evidence>
<name>A0A388KYX9_CHABU</name>
<proteinExistence type="inferred from homology"/>
<feature type="region of interest" description="Disordered" evidence="3">
    <location>
        <begin position="258"/>
        <end position="433"/>
    </location>
</feature>
<dbReference type="GO" id="GO:0003729">
    <property type="term" value="F:mRNA binding"/>
    <property type="evidence" value="ECO:0007669"/>
    <property type="project" value="InterPro"/>
</dbReference>
<feature type="coiled-coil region" evidence="2">
    <location>
        <begin position="138"/>
        <end position="165"/>
    </location>
</feature>
<dbReference type="Proteomes" id="UP000265515">
    <property type="component" value="Unassembled WGS sequence"/>
</dbReference>
<keyword evidence="2" id="KW-0175">Coiled coil</keyword>
<dbReference type="PANTHER" id="PTHR12375">
    <property type="entry name" value="RNA-BINDING PROTEIN LUC7-RELATED"/>
    <property type="match status" value="1"/>
</dbReference>
<gene>
    <name evidence="4" type="ORF">CBR_g19666</name>
</gene>
<dbReference type="GO" id="GO:0005685">
    <property type="term" value="C:U1 snRNP"/>
    <property type="evidence" value="ECO:0007669"/>
    <property type="project" value="InterPro"/>
</dbReference>
<dbReference type="OMA" id="PCTRIHD"/>
<dbReference type="STRING" id="69332.A0A388KYX9"/>
<feature type="compositionally biased region" description="Basic and acidic residues" evidence="3">
    <location>
        <begin position="258"/>
        <end position="340"/>
    </location>
</feature>
<dbReference type="GO" id="GO:0006376">
    <property type="term" value="P:mRNA splice site recognition"/>
    <property type="evidence" value="ECO:0007669"/>
    <property type="project" value="InterPro"/>
</dbReference>
<dbReference type="Gramene" id="GBG75153">
    <property type="protein sequence ID" value="GBG75153"/>
    <property type="gene ID" value="CBR_g19666"/>
</dbReference>
<dbReference type="InterPro" id="IPR004882">
    <property type="entry name" value="Luc7-rel"/>
</dbReference>
<feature type="compositionally biased region" description="Basic and acidic residues" evidence="3">
    <location>
        <begin position="349"/>
        <end position="396"/>
    </location>
</feature>
<comment type="similarity">
    <text evidence="1">Belongs to the Luc7 family.</text>
</comment>
<dbReference type="OrthoDB" id="10266921at2759"/>
<keyword evidence="5" id="KW-1185">Reference proteome</keyword>
<evidence type="ECO:0000256" key="1">
    <source>
        <dbReference type="ARBA" id="ARBA00005655"/>
    </source>
</evidence>
<sequence length="433" mass="50193">MVDAQRALLDELMGTARNLTEEEKKGYRELQWDDRQVCKCYLVRFCPHDLFTNTKSDLGRRAVVELDMLHSHIKHDLGDLTPGTLPPRSSRHDMVVPRFEAELAQFCEQLIADLDRKVRRGRERLAQDLEAALPKPVSTEKQAQLAAIEEKIRKLLEQIEKLGEDGKVDEAQALMRKVDILNSEKSTVLVLASSEHRVLLSQEKKMALCEVCGSFLVAGDSAERATSHMTGKQHVGFGMVRDFLKEFKEKKDKLREEQAKLKEGKEEDGSAKDDTDEKRRGEREDTRDRGRSRDRDAERERERDKGGSGGGRERDRDDWPGTKERDRDRGFVRGGMRDWGGRGGGVMSGDRDRDRERDRDRDRDRGDRDRDRERSRSREWDRGRDRSYGRERDGMRMSKSSRSRSRSRSPLNTRIHNSSRNSRRHSSRSPIHR</sequence>
<accession>A0A388KYX9</accession>
<dbReference type="AlphaFoldDB" id="A0A388KYX9"/>
<feature type="compositionally biased region" description="Basic residues" evidence="3">
    <location>
        <begin position="421"/>
        <end position="433"/>
    </location>
</feature>
<evidence type="ECO:0000256" key="3">
    <source>
        <dbReference type="SAM" id="MobiDB-lite"/>
    </source>
</evidence>
<dbReference type="Pfam" id="PF03194">
    <property type="entry name" value="LUC7"/>
    <property type="match status" value="1"/>
</dbReference>